<evidence type="ECO:0000313" key="3">
    <source>
        <dbReference type="EMBL" id="MBB6250094.1"/>
    </source>
</evidence>
<keyword evidence="2" id="KW-0732">Signal</keyword>
<evidence type="ECO:0000256" key="2">
    <source>
        <dbReference type="SAM" id="SignalP"/>
    </source>
</evidence>
<protein>
    <submittedName>
        <fullName evidence="3">Tetratricopeptide (TPR) repeat protein</fullName>
    </submittedName>
</protein>
<accession>A0A7X0ED92</accession>
<dbReference type="Pfam" id="PF13424">
    <property type="entry name" value="TPR_12"/>
    <property type="match status" value="1"/>
</dbReference>
<keyword evidence="4" id="KW-1185">Reference proteome</keyword>
<dbReference type="InterPro" id="IPR019734">
    <property type="entry name" value="TPR_rpt"/>
</dbReference>
<gene>
    <name evidence="3" type="ORF">FHS74_000635</name>
</gene>
<evidence type="ECO:0000313" key="4">
    <source>
        <dbReference type="Proteomes" id="UP000539175"/>
    </source>
</evidence>
<dbReference type="RefSeq" id="WP_184797393.1">
    <property type="nucleotide sequence ID" value="NZ_JACIIZ010000002.1"/>
</dbReference>
<dbReference type="Gene3D" id="1.25.40.10">
    <property type="entry name" value="Tetratricopeptide repeat domain"/>
    <property type="match status" value="1"/>
</dbReference>
<feature type="signal peptide" evidence="2">
    <location>
        <begin position="1"/>
        <end position="21"/>
    </location>
</feature>
<name>A0A7X0ED92_9PROT</name>
<comment type="caution">
    <text evidence="3">The sequence shown here is derived from an EMBL/GenBank/DDBJ whole genome shotgun (WGS) entry which is preliminary data.</text>
</comment>
<dbReference type="SMART" id="SM00028">
    <property type="entry name" value="TPR"/>
    <property type="match status" value="3"/>
</dbReference>
<dbReference type="SUPFAM" id="SSF48452">
    <property type="entry name" value="TPR-like"/>
    <property type="match status" value="1"/>
</dbReference>
<dbReference type="Proteomes" id="UP000539175">
    <property type="component" value="Unassembled WGS sequence"/>
</dbReference>
<feature type="chain" id="PRO_5031012499" evidence="2">
    <location>
        <begin position="22"/>
        <end position="249"/>
    </location>
</feature>
<organism evidence="3 4">
    <name type="scientific">Nitrospirillum iridis</name>
    <dbReference type="NCBI Taxonomy" id="765888"/>
    <lineage>
        <taxon>Bacteria</taxon>
        <taxon>Pseudomonadati</taxon>
        <taxon>Pseudomonadota</taxon>
        <taxon>Alphaproteobacteria</taxon>
        <taxon>Rhodospirillales</taxon>
        <taxon>Azospirillaceae</taxon>
        <taxon>Nitrospirillum</taxon>
    </lineage>
</organism>
<evidence type="ECO:0000256" key="1">
    <source>
        <dbReference type="PROSITE-ProRule" id="PRU00339"/>
    </source>
</evidence>
<proteinExistence type="predicted"/>
<feature type="repeat" description="TPR" evidence="1">
    <location>
        <begin position="196"/>
        <end position="229"/>
    </location>
</feature>
<dbReference type="PROSITE" id="PS50005">
    <property type="entry name" value="TPR"/>
    <property type="match status" value="1"/>
</dbReference>
<dbReference type="InterPro" id="IPR011990">
    <property type="entry name" value="TPR-like_helical_dom_sf"/>
</dbReference>
<keyword evidence="1" id="KW-0802">TPR repeat</keyword>
<dbReference type="EMBL" id="JACIIZ010000002">
    <property type="protein sequence ID" value="MBB6250094.1"/>
    <property type="molecule type" value="Genomic_DNA"/>
</dbReference>
<dbReference type="AlphaFoldDB" id="A0A7X0ED92"/>
<reference evidence="3 4" key="1">
    <citation type="submission" date="2020-08" db="EMBL/GenBank/DDBJ databases">
        <title>Genomic Encyclopedia of Type Strains, Phase IV (KMG-IV): sequencing the most valuable type-strain genomes for metagenomic binning, comparative biology and taxonomic classification.</title>
        <authorList>
            <person name="Goeker M."/>
        </authorList>
    </citation>
    <scope>NUCLEOTIDE SEQUENCE [LARGE SCALE GENOMIC DNA]</scope>
    <source>
        <strain evidence="3 4">DSM 22198</strain>
    </source>
</reference>
<sequence length="249" mass="26585">MRVWLRPTILAVALLVCTACAGPAGTGVGPIAGPLPTADLSPDPVLSKAMTEALLAVRAGDARRAVDGYFDPIVAAYEVRYAAIKEPLYCARTMAEATRYMQDALVHKRSARVVEAGLVVAYVYRARELMILGDPAKAEAGLLRARILAPANTAVLIQLGALYTALKKLPKALEAYQAAVASFDLSPPRERALEAADAFNGLGGAYLALGRLDEAEATYRRCLEVLPGNGLAQLELNEVRRRQADAQAR</sequence>